<dbReference type="AlphaFoldDB" id="A0A0F9BAC6"/>
<protein>
    <submittedName>
        <fullName evidence="2">Uncharacterized protein</fullName>
    </submittedName>
</protein>
<evidence type="ECO:0000313" key="2">
    <source>
        <dbReference type="EMBL" id="KKK81356.1"/>
    </source>
</evidence>
<feature type="transmembrane region" description="Helical" evidence="1">
    <location>
        <begin position="51"/>
        <end position="71"/>
    </location>
</feature>
<gene>
    <name evidence="2" type="ORF">LCGC14_2814280</name>
</gene>
<proteinExistence type="predicted"/>
<name>A0A0F9BAC6_9ZZZZ</name>
<accession>A0A0F9BAC6</accession>
<keyword evidence="1" id="KW-0472">Membrane</keyword>
<organism evidence="2">
    <name type="scientific">marine sediment metagenome</name>
    <dbReference type="NCBI Taxonomy" id="412755"/>
    <lineage>
        <taxon>unclassified sequences</taxon>
        <taxon>metagenomes</taxon>
        <taxon>ecological metagenomes</taxon>
    </lineage>
</organism>
<dbReference type="EMBL" id="LAZR01053160">
    <property type="protein sequence ID" value="KKK81356.1"/>
    <property type="molecule type" value="Genomic_DNA"/>
</dbReference>
<keyword evidence="1" id="KW-0812">Transmembrane</keyword>
<reference evidence="2" key="1">
    <citation type="journal article" date="2015" name="Nature">
        <title>Complex archaea that bridge the gap between prokaryotes and eukaryotes.</title>
        <authorList>
            <person name="Spang A."/>
            <person name="Saw J.H."/>
            <person name="Jorgensen S.L."/>
            <person name="Zaremba-Niedzwiedzka K."/>
            <person name="Martijn J."/>
            <person name="Lind A.E."/>
            <person name="van Eijk R."/>
            <person name="Schleper C."/>
            <person name="Guy L."/>
            <person name="Ettema T.J."/>
        </authorList>
    </citation>
    <scope>NUCLEOTIDE SEQUENCE</scope>
</reference>
<comment type="caution">
    <text evidence="2">The sequence shown here is derived from an EMBL/GenBank/DDBJ whole genome shotgun (WGS) entry which is preliminary data.</text>
</comment>
<keyword evidence="1" id="KW-1133">Transmembrane helix</keyword>
<evidence type="ECO:0000256" key="1">
    <source>
        <dbReference type="SAM" id="Phobius"/>
    </source>
</evidence>
<sequence length="102" mass="11428">MTWETVFKILRWSGRCSFCHYVSDTSVGTCAGGLKMSGGWRGRRREANRSAYRALGFGLWALLIVTLVRIWQYSDAFSIDWWQTLGIIVVATFGKPFGGGKG</sequence>